<name>A0A8I6RWF4_CIMLE</name>
<dbReference type="PANTHER" id="PTHR23278:SF19">
    <property type="entry name" value="OBSCURIN"/>
    <property type="match status" value="1"/>
</dbReference>
<dbReference type="KEGG" id="clec:106668552"/>
<dbReference type="Pfam" id="PF08205">
    <property type="entry name" value="C2-set_2"/>
    <property type="match status" value="1"/>
</dbReference>
<comment type="subcellular location">
    <subcellularLocation>
        <location evidence="1">Membrane</location>
        <topology evidence="1">Single-pass membrane protein</topology>
    </subcellularLocation>
</comment>
<dbReference type="Proteomes" id="UP000494040">
    <property type="component" value="Unassembled WGS sequence"/>
</dbReference>
<dbReference type="PROSITE" id="PS50835">
    <property type="entry name" value="IG_LIKE"/>
    <property type="match status" value="5"/>
</dbReference>
<dbReference type="GeneID" id="106668552"/>
<accession>A0A8I6RWF4</accession>
<evidence type="ECO:0000256" key="2">
    <source>
        <dbReference type="ARBA" id="ARBA00023136"/>
    </source>
</evidence>
<evidence type="ECO:0000256" key="1">
    <source>
        <dbReference type="ARBA" id="ARBA00004167"/>
    </source>
</evidence>
<dbReference type="InterPro" id="IPR036179">
    <property type="entry name" value="Ig-like_dom_sf"/>
</dbReference>
<evidence type="ECO:0000256" key="3">
    <source>
        <dbReference type="ARBA" id="ARBA00023157"/>
    </source>
</evidence>
<dbReference type="EnsemblMetazoa" id="XM_014397411.2">
    <property type="protein sequence ID" value="XP_014252897.1"/>
    <property type="gene ID" value="LOC106668552"/>
</dbReference>
<dbReference type="OMA" id="NARESCV"/>
<sequence length="758" mass="83952">MGSHWKDKDVLEERAYFRTVTEPATLSIDNVQETDEAIYKCRVDFKTSPTRNYKLNLTVIVPPQKPTIFDDRGKEVPSVAGPYEEGSELKLTCIVSGGRPPPRVKWWRDDKIVDSTDTTTGFPNVKNNQLVVSSLERSHLHSIYSCQASNNNISLPVSAKVTIDMYLKPMSVTMMTPYQPLSADREYTLECQSVGSRPSAKISWWRDNKKLVSTSEAVSEGGNITSSTLKFRPIISDNGGRLICRADNPYVTAGALEDTWKLDVSYVPQIKLEFGSKLDPGGIEEGNDVYFECKIDANPRAYKVIWKHNNHIVQGNQKGGVIISHKDLALQSVRKSQSGNYTCIASNVEGDGESNAVQLKVMYKPMCKEVQKSVIGVGRSEEARVLCEVEAFPAPDRFHWSFNNSAENMEISPSRFHNSLQLSLSTLSYTPQNEMDYGTVMCWASNSAGQQIDPCVFHIIPAGRPDPPYNCTLINQTMSSLEVDCAEGYDGGQQQYFQLEVYDYDTNYLTMNQTARQPAFTVNGLLPGAILKLKIYAFNNKGRSDVVLLEGFTLKIAEKQTGPPVPFAVTPIVVVLVVTTVVLVTCAIVVFGVLKLRNSSTGTSNGNGLTVKKKPKVTLRADVREVLDSEDPNPDVIPCNKDSDYQLVFNGSTKEGLMELHKDRNTTLYVSLQPKGNSQNGDMCTHFKTKGIKGNDLSFDEGRVGLRTEMRSKSGEGPICYSTMEENVQPTSGKAIPTHREVISVRTPLMGSQQESCV</sequence>
<dbReference type="AlphaFoldDB" id="A0A8I6RWF4"/>
<feature type="domain" description="Ig-like" evidence="5">
    <location>
        <begin position="169"/>
        <end position="263"/>
    </location>
</feature>
<protein>
    <recommendedName>
        <fullName evidence="9">Nephrin</fullName>
    </recommendedName>
</protein>
<dbReference type="PROSITE" id="PS50853">
    <property type="entry name" value="FN3"/>
    <property type="match status" value="1"/>
</dbReference>
<dbReference type="OrthoDB" id="5843397at2759"/>
<dbReference type="SUPFAM" id="SSF48726">
    <property type="entry name" value="Immunoglobulin"/>
    <property type="match status" value="5"/>
</dbReference>
<evidence type="ECO:0000313" key="8">
    <source>
        <dbReference type="Proteomes" id="UP000494040"/>
    </source>
</evidence>
<keyword evidence="3" id="KW-1015">Disulfide bond</keyword>
<keyword evidence="4" id="KW-0812">Transmembrane</keyword>
<keyword evidence="2 4" id="KW-0472">Membrane</keyword>
<keyword evidence="8" id="KW-1185">Reference proteome</keyword>
<dbReference type="InterPro" id="IPR036116">
    <property type="entry name" value="FN3_sf"/>
</dbReference>
<dbReference type="Gene3D" id="2.60.40.10">
    <property type="entry name" value="Immunoglobulins"/>
    <property type="match status" value="6"/>
</dbReference>
<dbReference type="InterPro" id="IPR003598">
    <property type="entry name" value="Ig_sub2"/>
</dbReference>
<dbReference type="InterPro" id="IPR003599">
    <property type="entry name" value="Ig_sub"/>
</dbReference>
<reference evidence="7" key="1">
    <citation type="submission" date="2022-01" db="UniProtKB">
        <authorList>
            <consortium name="EnsemblMetazoa"/>
        </authorList>
    </citation>
    <scope>IDENTIFICATION</scope>
</reference>
<dbReference type="RefSeq" id="XP_014252897.1">
    <property type="nucleotide sequence ID" value="XM_014397411.2"/>
</dbReference>
<dbReference type="SUPFAM" id="SSF49265">
    <property type="entry name" value="Fibronectin type III"/>
    <property type="match status" value="1"/>
</dbReference>
<feature type="domain" description="Ig-like" evidence="5">
    <location>
        <begin position="1"/>
        <end position="58"/>
    </location>
</feature>
<dbReference type="SMART" id="SM00408">
    <property type="entry name" value="IGc2"/>
    <property type="match status" value="3"/>
</dbReference>
<feature type="domain" description="Ig-like" evidence="5">
    <location>
        <begin position="268"/>
        <end position="360"/>
    </location>
</feature>
<keyword evidence="4" id="KW-1133">Transmembrane helix</keyword>
<proteinExistence type="predicted"/>
<dbReference type="InterPro" id="IPR013162">
    <property type="entry name" value="CD80_C2-set"/>
</dbReference>
<evidence type="ECO:0000259" key="6">
    <source>
        <dbReference type="PROSITE" id="PS50853"/>
    </source>
</evidence>
<feature type="transmembrane region" description="Helical" evidence="4">
    <location>
        <begin position="572"/>
        <end position="594"/>
    </location>
</feature>
<evidence type="ECO:0008006" key="9">
    <source>
        <dbReference type="Google" id="ProtNLM"/>
    </source>
</evidence>
<dbReference type="InterPro" id="IPR007110">
    <property type="entry name" value="Ig-like_dom"/>
</dbReference>
<evidence type="ECO:0000259" key="5">
    <source>
        <dbReference type="PROSITE" id="PS50835"/>
    </source>
</evidence>
<feature type="domain" description="Ig-like" evidence="5">
    <location>
        <begin position="66"/>
        <end position="162"/>
    </location>
</feature>
<dbReference type="PANTHER" id="PTHR23278">
    <property type="entry name" value="SIDESTEP PROTEIN"/>
    <property type="match status" value="1"/>
</dbReference>
<dbReference type="SMART" id="SM00409">
    <property type="entry name" value="IG"/>
    <property type="match status" value="3"/>
</dbReference>
<evidence type="ECO:0000256" key="4">
    <source>
        <dbReference type="SAM" id="Phobius"/>
    </source>
</evidence>
<organism evidence="7 8">
    <name type="scientific">Cimex lectularius</name>
    <name type="common">Bed bug</name>
    <name type="synonym">Acanthia lectularia</name>
    <dbReference type="NCBI Taxonomy" id="79782"/>
    <lineage>
        <taxon>Eukaryota</taxon>
        <taxon>Metazoa</taxon>
        <taxon>Ecdysozoa</taxon>
        <taxon>Arthropoda</taxon>
        <taxon>Hexapoda</taxon>
        <taxon>Insecta</taxon>
        <taxon>Pterygota</taxon>
        <taxon>Neoptera</taxon>
        <taxon>Paraneoptera</taxon>
        <taxon>Hemiptera</taxon>
        <taxon>Heteroptera</taxon>
        <taxon>Panheteroptera</taxon>
        <taxon>Cimicomorpha</taxon>
        <taxon>Cimicidae</taxon>
        <taxon>Cimex</taxon>
    </lineage>
</organism>
<dbReference type="InterPro" id="IPR013783">
    <property type="entry name" value="Ig-like_fold"/>
</dbReference>
<dbReference type="CDD" id="cd00096">
    <property type="entry name" value="Ig"/>
    <property type="match status" value="1"/>
</dbReference>
<feature type="domain" description="Ig-like" evidence="5">
    <location>
        <begin position="365"/>
        <end position="453"/>
    </location>
</feature>
<dbReference type="InterPro" id="IPR003961">
    <property type="entry name" value="FN3_dom"/>
</dbReference>
<dbReference type="GO" id="GO:0016020">
    <property type="term" value="C:membrane"/>
    <property type="evidence" value="ECO:0007669"/>
    <property type="project" value="UniProtKB-SubCell"/>
</dbReference>
<evidence type="ECO:0000313" key="7">
    <source>
        <dbReference type="EnsemblMetazoa" id="XP_014252897.1"/>
    </source>
</evidence>
<dbReference type="Pfam" id="PF13927">
    <property type="entry name" value="Ig_3"/>
    <property type="match status" value="2"/>
</dbReference>
<feature type="domain" description="Fibronectin type-III" evidence="6">
    <location>
        <begin position="467"/>
        <end position="557"/>
    </location>
</feature>